<organism evidence="2 3">
    <name type="scientific">Liparis tanakae</name>
    <name type="common">Tanaka's snailfish</name>
    <dbReference type="NCBI Taxonomy" id="230148"/>
    <lineage>
        <taxon>Eukaryota</taxon>
        <taxon>Metazoa</taxon>
        <taxon>Chordata</taxon>
        <taxon>Craniata</taxon>
        <taxon>Vertebrata</taxon>
        <taxon>Euteleostomi</taxon>
        <taxon>Actinopterygii</taxon>
        <taxon>Neopterygii</taxon>
        <taxon>Teleostei</taxon>
        <taxon>Neoteleostei</taxon>
        <taxon>Acanthomorphata</taxon>
        <taxon>Eupercaria</taxon>
        <taxon>Perciformes</taxon>
        <taxon>Cottioidei</taxon>
        <taxon>Cottales</taxon>
        <taxon>Liparidae</taxon>
        <taxon>Liparis</taxon>
    </lineage>
</organism>
<accession>A0A4Z2E364</accession>
<dbReference type="AlphaFoldDB" id="A0A4Z2E364"/>
<comment type="caution">
    <text evidence="2">The sequence shown here is derived from an EMBL/GenBank/DDBJ whole genome shotgun (WGS) entry which is preliminary data.</text>
</comment>
<evidence type="ECO:0000313" key="2">
    <source>
        <dbReference type="EMBL" id="TNN23159.1"/>
    </source>
</evidence>
<protein>
    <submittedName>
        <fullName evidence="2">Uncharacterized protein</fullName>
    </submittedName>
</protein>
<sequence>MHRACSSGSAPRPLGPSAPADTVSKRAADETRIHGAETLQADAWNLVLMNKRHSFTVLAQRELQGFHPEKPGAGSGFCSK</sequence>
<name>A0A4Z2E364_9TELE</name>
<evidence type="ECO:0000256" key="1">
    <source>
        <dbReference type="SAM" id="MobiDB-lite"/>
    </source>
</evidence>
<dbReference type="Proteomes" id="UP000314294">
    <property type="component" value="Unassembled WGS sequence"/>
</dbReference>
<dbReference type="EMBL" id="SRLO01019554">
    <property type="protein sequence ID" value="TNN23159.1"/>
    <property type="molecule type" value="Genomic_DNA"/>
</dbReference>
<feature type="region of interest" description="Disordered" evidence="1">
    <location>
        <begin position="1"/>
        <end position="31"/>
    </location>
</feature>
<proteinExistence type="predicted"/>
<gene>
    <name evidence="2" type="ORF">EYF80_066723</name>
</gene>
<reference evidence="2 3" key="1">
    <citation type="submission" date="2019-03" db="EMBL/GenBank/DDBJ databases">
        <title>First draft genome of Liparis tanakae, snailfish: a comprehensive survey of snailfish specific genes.</title>
        <authorList>
            <person name="Kim W."/>
            <person name="Song I."/>
            <person name="Jeong J.-H."/>
            <person name="Kim D."/>
            <person name="Kim S."/>
            <person name="Ryu S."/>
            <person name="Song J.Y."/>
            <person name="Lee S.K."/>
        </authorList>
    </citation>
    <scope>NUCLEOTIDE SEQUENCE [LARGE SCALE GENOMIC DNA]</scope>
    <source>
        <tissue evidence="2">Muscle</tissue>
    </source>
</reference>
<keyword evidence="3" id="KW-1185">Reference proteome</keyword>
<evidence type="ECO:0000313" key="3">
    <source>
        <dbReference type="Proteomes" id="UP000314294"/>
    </source>
</evidence>